<evidence type="ECO:0000313" key="2">
    <source>
        <dbReference type="Proteomes" id="UP000748756"/>
    </source>
</evidence>
<dbReference type="OrthoDB" id="2441502at2759"/>
<gene>
    <name evidence="1" type="ORF">BG015_007601</name>
</gene>
<sequence>MQQHPLDISEILAAVGSFLPLWRQLHPSRPKAWKARFEPKTLVTCLQVSKLWYKTLLPILWYGYWRSDSMGHIPVQVIRRHSHFLRALELSQCSTVVVDMELFECTNLFKLSVFVDVNETKNQQSKAEGETEAEAVVVFQGTVVTSTAGEGEAPLPHGKRLVRSNPGIKKLEWEGLEYPNDTNTGLVRPVLDVEDFVGLEGLESLLLDRWDCSEGRLEQVLRIISGSLKELKVVTNYGLQLGLPRGDDGGIGGGGLMLDRLETISWHSSESDEDYLFELVKWCPNLRKLKLQVNHDGWDFSGLTNSLQTSCPKFDALRLHATRTTRHMDTLIRNSSISGFHKLHLTFEDNTDKVIHLVLDHAATLEDLHVAPYGDSGDNNNYLRLLIECTRLRRLVYSPVGVDFAEGFFRHLGQQQWGCRGLEELKVQIGAGAFCRYGKYTEDERKEVEGMLEGMGWEEVFEVGDWEREEPIQIVGLEKVLQLLAFQGLKDVKTLWLDEFTFRKIR</sequence>
<organism evidence="1 2">
    <name type="scientific">Linnemannia schmuckeri</name>
    <dbReference type="NCBI Taxonomy" id="64567"/>
    <lineage>
        <taxon>Eukaryota</taxon>
        <taxon>Fungi</taxon>
        <taxon>Fungi incertae sedis</taxon>
        <taxon>Mucoromycota</taxon>
        <taxon>Mortierellomycotina</taxon>
        <taxon>Mortierellomycetes</taxon>
        <taxon>Mortierellales</taxon>
        <taxon>Mortierellaceae</taxon>
        <taxon>Linnemannia</taxon>
    </lineage>
</organism>
<reference evidence="1" key="1">
    <citation type="journal article" date="2020" name="Fungal Divers.">
        <title>Resolving the Mortierellaceae phylogeny through synthesis of multi-gene phylogenetics and phylogenomics.</title>
        <authorList>
            <person name="Vandepol N."/>
            <person name="Liber J."/>
            <person name="Desiro A."/>
            <person name="Na H."/>
            <person name="Kennedy M."/>
            <person name="Barry K."/>
            <person name="Grigoriev I.V."/>
            <person name="Miller A.N."/>
            <person name="O'Donnell K."/>
            <person name="Stajich J.E."/>
            <person name="Bonito G."/>
        </authorList>
    </citation>
    <scope>NUCLEOTIDE SEQUENCE</scope>
    <source>
        <strain evidence="1">NRRL 6426</strain>
    </source>
</reference>
<accession>A0A9P5S9K7</accession>
<dbReference type="Proteomes" id="UP000748756">
    <property type="component" value="Unassembled WGS sequence"/>
</dbReference>
<dbReference type="SUPFAM" id="SSF52047">
    <property type="entry name" value="RNI-like"/>
    <property type="match status" value="1"/>
</dbReference>
<proteinExistence type="predicted"/>
<dbReference type="InterPro" id="IPR032675">
    <property type="entry name" value="LRR_dom_sf"/>
</dbReference>
<evidence type="ECO:0008006" key="3">
    <source>
        <dbReference type="Google" id="ProtNLM"/>
    </source>
</evidence>
<keyword evidence="2" id="KW-1185">Reference proteome</keyword>
<comment type="caution">
    <text evidence="1">The sequence shown here is derived from an EMBL/GenBank/DDBJ whole genome shotgun (WGS) entry which is preliminary data.</text>
</comment>
<dbReference type="AlphaFoldDB" id="A0A9P5S9K7"/>
<dbReference type="EMBL" id="JAAAUQ010000040">
    <property type="protein sequence ID" value="KAF9156035.1"/>
    <property type="molecule type" value="Genomic_DNA"/>
</dbReference>
<evidence type="ECO:0000313" key="1">
    <source>
        <dbReference type="EMBL" id="KAF9156035.1"/>
    </source>
</evidence>
<name>A0A9P5S9K7_9FUNG</name>
<dbReference type="Gene3D" id="3.80.10.10">
    <property type="entry name" value="Ribonuclease Inhibitor"/>
    <property type="match status" value="1"/>
</dbReference>
<protein>
    <recommendedName>
        <fullName evidence="3">F-box domain-containing protein</fullName>
    </recommendedName>
</protein>